<dbReference type="InterPro" id="IPR013785">
    <property type="entry name" value="Aldolase_TIM"/>
</dbReference>
<name>A0A0S8GJC3_UNCW3</name>
<reference evidence="1 2" key="1">
    <citation type="journal article" date="2015" name="Microbiome">
        <title>Genomic resolution of linkages in carbon, nitrogen, and sulfur cycling among widespread estuary sediment bacteria.</title>
        <authorList>
            <person name="Baker B.J."/>
            <person name="Lazar C.S."/>
            <person name="Teske A.P."/>
            <person name="Dick G.J."/>
        </authorList>
    </citation>
    <scope>NUCLEOTIDE SEQUENCE [LARGE SCALE GENOMIC DNA]</scope>
    <source>
        <strain evidence="1">SM23_60</strain>
    </source>
</reference>
<dbReference type="Gene3D" id="3.20.20.70">
    <property type="entry name" value="Aldolase class I"/>
    <property type="match status" value="1"/>
</dbReference>
<comment type="caution">
    <text evidence="1">The sequence shown here is derived from an EMBL/GenBank/DDBJ whole genome shotgun (WGS) entry which is preliminary data.</text>
</comment>
<accession>A0A0S8GJC3</accession>
<dbReference type="SMART" id="SM01133">
    <property type="entry name" value="DeoC"/>
    <property type="match status" value="1"/>
</dbReference>
<evidence type="ECO:0000313" key="2">
    <source>
        <dbReference type="Proteomes" id="UP000051096"/>
    </source>
</evidence>
<dbReference type="AlphaFoldDB" id="A0A0S8GJC3"/>
<dbReference type="NCBIfam" id="NF006081">
    <property type="entry name" value="PRK08227.1"/>
    <property type="match status" value="1"/>
</dbReference>
<dbReference type="PIRSF" id="PIRSF038992">
    <property type="entry name" value="Aldolase_Ia"/>
    <property type="match status" value="1"/>
</dbReference>
<organism evidence="1 2">
    <name type="scientific">candidate division WOR_3 bacterium SM23_60</name>
    <dbReference type="NCBI Taxonomy" id="1703780"/>
    <lineage>
        <taxon>Bacteria</taxon>
        <taxon>Bacteria division WOR-3</taxon>
    </lineage>
</organism>
<dbReference type="PANTHER" id="PTHR47916">
    <property type="entry name" value="FRUCTOSE-BISPHOSPHATE ALDOLASE CLASS 1"/>
    <property type="match status" value="1"/>
</dbReference>
<dbReference type="CDD" id="cd00958">
    <property type="entry name" value="DhnA"/>
    <property type="match status" value="1"/>
</dbReference>
<sequence length="261" mass="27984">MDWGLKNRLSRIIKPETGRTVMLAVDHGYFLGPTSGLEVISKTVKPLLPYADSLMLTRGALRTSVPAEFDIPIVLRVSGGTSVLHEDLSNEDITTSMQEAIKLNVSAVALSIFVGSAHEKETLTNLAELVTQGEAYGIPVLAVTAVGREMVRDAKYLSLCCRIAAELGAHFVKTYYCGDFEKVVGTCPVPIVIAGGKKVPEKDALQLARNAITHGAVGVDMGRNIFQSDNPVGMIQAVKAIVHKKASIEQAYGLYTGDDKG</sequence>
<evidence type="ECO:0000313" key="1">
    <source>
        <dbReference type="EMBL" id="KPK72436.1"/>
    </source>
</evidence>
<dbReference type="PANTHER" id="PTHR47916:SF1">
    <property type="entry name" value="3-HYDROXY-5-PHOSPHONOOXYPENTANE-2,4-DIONE THIOLASE"/>
    <property type="match status" value="1"/>
</dbReference>
<dbReference type="InterPro" id="IPR041720">
    <property type="entry name" value="FbaB-like"/>
</dbReference>
<dbReference type="SUPFAM" id="SSF51569">
    <property type="entry name" value="Aldolase"/>
    <property type="match status" value="1"/>
</dbReference>
<dbReference type="GO" id="GO:0004332">
    <property type="term" value="F:fructose-bisphosphate aldolase activity"/>
    <property type="evidence" value="ECO:0007669"/>
    <property type="project" value="InterPro"/>
</dbReference>
<protein>
    <recommendedName>
        <fullName evidence="3">Autoinducer 2 aldolase</fullName>
    </recommendedName>
</protein>
<dbReference type="PATRIC" id="fig|1703780.3.peg.2180"/>
<dbReference type="Pfam" id="PF01791">
    <property type="entry name" value="DeoC"/>
    <property type="match status" value="1"/>
</dbReference>
<dbReference type="EMBL" id="LJUO01000032">
    <property type="protein sequence ID" value="KPK72436.1"/>
    <property type="molecule type" value="Genomic_DNA"/>
</dbReference>
<gene>
    <name evidence="1" type="ORF">AMJ87_04835</name>
</gene>
<dbReference type="InterPro" id="IPR050456">
    <property type="entry name" value="DeoC/FbaB_aldolase"/>
</dbReference>
<dbReference type="InterPro" id="IPR002915">
    <property type="entry name" value="DeoC/FbaB/LacD_aldolase"/>
</dbReference>
<evidence type="ECO:0008006" key="3">
    <source>
        <dbReference type="Google" id="ProtNLM"/>
    </source>
</evidence>
<dbReference type="Proteomes" id="UP000051096">
    <property type="component" value="Unassembled WGS sequence"/>
</dbReference>
<proteinExistence type="predicted"/>